<evidence type="ECO:0000256" key="8">
    <source>
        <dbReference type="ARBA" id="ARBA00048679"/>
    </source>
</evidence>
<proteinExistence type="predicted"/>
<feature type="region of interest" description="Disordered" evidence="9">
    <location>
        <begin position="544"/>
        <end position="601"/>
    </location>
</feature>
<keyword evidence="2" id="KW-0723">Serine/threonine-protein kinase</keyword>
<keyword evidence="4" id="KW-0547">Nucleotide-binding</keyword>
<name>A0ABR2L9X3_9EUKA</name>
<dbReference type="SUPFAM" id="SSF56112">
    <property type="entry name" value="Protein kinase-like (PK-like)"/>
    <property type="match status" value="1"/>
</dbReference>
<dbReference type="PROSITE" id="PS00108">
    <property type="entry name" value="PROTEIN_KINASE_ST"/>
    <property type="match status" value="1"/>
</dbReference>
<sequence>MKTKKVPSFNISESLNTRHIFHRSNRPPSVIFINNNHLKISPDSKTTDDLAVPVTSNVEKSFQPVNDNKNISEMIPNYLYLRSQRTVLERIFEKTDQVLEEKDLCNEVKQSINNIFNSTYATLFDEASVQCDKMHLLLQNYNSIKIKSDEQSLISTILSVLITILRVRTFICFSSFSERTNKKIRRFSSVSTIENDISDNGDQEEDLNESIDQIQSINTSDSNFICRICEQVVPLDLIEKHSTLCIKEHQTLFHFYRYGEQLKVLRSKIANKYLNEPWPGDQQIVLYVIFPILQLFTLISLAIDITKADTDGLEQLQFTVEALTTFQIPEDANQLIPIFVKARQICIKKLRCCQEIVKQADAISMTTIGRRTSHTGLRTHLSDFLIIGRLSSGAFARVYLSKKKKTGDLYAIKVIKKANMNQKNQIRAVSAERDIMRCLHSPFIVNFYYSFVEKNNLYLVMEYIPGGDIFTLLQNIGCLSEDNTRTYTVQIVKALHFLRLNGIVHRDIKPDNILITAQGRIKLADFGLSYFGVANQRLSATTSNSFKIRRPKKKGKDGSYVRHNSLPGVDDSSRSNNSTTSSPQHGNIPRPNLSDPTSSILLDLSSSDQSLPLITTSSTESNDPSYYRNIANSNLSTDSYNINTSSFSNISAESTNPNISSVSSVSADSSSPNNNNNNNNNNNASIAHTNAVVGTPDYMAPEVIKSKRHTYTADYWSLGCVVFELLTGIPPFHGVDEVDTFRRILIGAGCWEELDDAEVSETGKDFIHKLLAVDPEKRLGSKSIDEIMNHPWFEGIDWNNVESLEPVFVPDTSNIDNYKNYFSTRYSFSQRDENDIIEDMEVSVAERSNQPPSLIAGTNSNLNLNLTSNSNTNSLIVDTSEGSCNNNNNSSVVSTNSSSNNLRLMQNDFFKKSRKEDEEIEGELTSFPSISFEHLKDTNVEIAKRIRQEKRRKSEVASGLRAIQSDIVQKPKVKRNSNLVSSLLVSNPIFDEEESAEPSENP</sequence>
<dbReference type="SMART" id="SM00220">
    <property type="entry name" value="S_TKc"/>
    <property type="match status" value="1"/>
</dbReference>
<evidence type="ECO:0000256" key="1">
    <source>
        <dbReference type="ARBA" id="ARBA00012513"/>
    </source>
</evidence>
<comment type="catalytic activity">
    <reaction evidence="7">
        <text>L-threonyl-[protein] + ATP = O-phospho-L-threonyl-[protein] + ADP + H(+)</text>
        <dbReference type="Rhea" id="RHEA:46608"/>
        <dbReference type="Rhea" id="RHEA-COMP:11060"/>
        <dbReference type="Rhea" id="RHEA-COMP:11605"/>
        <dbReference type="ChEBI" id="CHEBI:15378"/>
        <dbReference type="ChEBI" id="CHEBI:30013"/>
        <dbReference type="ChEBI" id="CHEBI:30616"/>
        <dbReference type="ChEBI" id="CHEBI:61977"/>
        <dbReference type="ChEBI" id="CHEBI:456216"/>
        <dbReference type="EC" id="2.7.11.1"/>
    </reaction>
</comment>
<dbReference type="InterPro" id="IPR008271">
    <property type="entry name" value="Ser/Thr_kinase_AS"/>
</dbReference>
<evidence type="ECO:0000259" key="10">
    <source>
        <dbReference type="PROSITE" id="PS50011"/>
    </source>
</evidence>
<dbReference type="PANTHER" id="PTHR24356:SF1">
    <property type="entry name" value="SERINE_THREONINE-PROTEIN KINASE GREATWALL"/>
    <property type="match status" value="1"/>
</dbReference>
<comment type="caution">
    <text evidence="11">The sequence shown here is derived from an EMBL/GenBank/DDBJ whole genome shotgun (WGS) entry which is preliminary data.</text>
</comment>
<evidence type="ECO:0000256" key="3">
    <source>
        <dbReference type="ARBA" id="ARBA00022679"/>
    </source>
</evidence>
<keyword evidence="3" id="KW-0808">Transferase</keyword>
<evidence type="ECO:0000256" key="5">
    <source>
        <dbReference type="ARBA" id="ARBA00022777"/>
    </source>
</evidence>
<comment type="catalytic activity">
    <reaction evidence="8">
        <text>L-seryl-[protein] + ATP = O-phospho-L-seryl-[protein] + ADP + H(+)</text>
        <dbReference type="Rhea" id="RHEA:17989"/>
        <dbReference type="Rhea" id="RHEA-COMP:9863"/>
        <dbReference type="Rhea" id="RHEA-COMP:11604"/>
        <dbReference type="ChEBI" id="CHEBI:15378"/>
        <dbReference type="ChEBI" id="CHEBI:29999"/>
        <dbReference type="ChEBI" id="CHEBI:30616"/>
        <dbReference type="ChEBI" id="CHEBI:83421"/>
        <dbReference type="ChEBI" id="CHEBI:456216"/>
        <dbReference type="EC" id="2.7.11.1"/>
    </reaction>
</comment>
<dbReference type="Gene3D" id="3.30.200.20">
    <property type="entry name" value="Phosphorylase Kinase, domain 1"/>
    <property type="match status" value="1"/>
</dbReference>
<evidence type="ECO:0000256" key="2">
    <source>
        <dbReference type="ARBA" id="ARBA00022527"/>
    </source>
</evidence>
<keyword evidence="12" id="KW-1185">Reference proteome</keyword>
<dbReference type="EMBL" id="JAPFFF010000001">
    <property type="protein sequence ID" value="KAK8900160.1"/>
    <property type="molecule type" value="Genomic_DNA"/>
</dbReference>
<evidence type="ECO:0000256" key="7">
    <source>
        <dbReference type="ARBA" id="ARBA00047899"/>
    </source>
</evidence>
<reference evidence="11 12" key="1">
    <citation type="submission" date="2024-04" db="EMBL/GenBank/DDBJ databases">
        <title>Tritrichomonas musculus Genome.</title>
        <authorList>
            <person name="Alves-Ferreira E."/>
            <person name="Grigg M."/>
            <person name="Lorenzi H."/>
            <person name="Galac M."/>
        </authorList>
    </citation>
    <scope>NUCLEOTIDE SEQUENCE [LARGE SCALE GENOMIC DNA]</scope>
    <source>
        <strain evidence="11 12">EAF2021</strain>
    </source>
</reference>
<feature type="domain" description="Protein kinase" evidence="10">
    <location>
        <begin position="384"/>
        <end position="793"/>
    </location>
</feature>
<evidence type="ECO:0000256" key="9">
    <source>
        <dbReference type="SAM" id="MobiDB-lite"/>
    </source>
</evidence>
<keyword evidence="5 11" id="KW-0418">Kinase</keyword>
<protein>
    <recommendedName>
        <fullName evidence="1">non-specific serine/threonine protein kinase</fullName>
        <ecNumber evidence="1">2.7.11.1</ecNumber>
    </recommendedName>
</protein>
<evidence type="ECO:0000256" key="4">
    <source>
        <dbReference type="ARBA" id="ARBA00022741"/>
    </source>
</evidence>
<feature type="region of interest" description="Disordered" evidence="9">
    <location>
        <begin position="651"/>
        <end position="685"/>
    </location>
</feature>
<dbReference type="Pfam" id="PF00069">
    <property type="entry name" value="Pkinase"/>
    <property type="match status" value="2"/>
</dbReference>
<gene>
    <name evidence="11" type="ORF">M9Y10_002483</name>
</gene>
<dbReference type="InterPro" id="IPR011009">
    <property type="entry name" value="Kinase-like_dom_sf"/>
</dbReference>
<dbReference type="Gene3D" id="1.10.510.10">
    <property type="entry name" value="Transferase(Phosphotransferase) domain 1"/>
    <property type="match status" value="2"/>
</dbReference>
<dbReference type="CDD" id="cd05579">
    <property type="entry name" value="STKc_MAST_like"/>
    <property type="match status" value="1"/>
</dbReference>
<dbReference type="EC" id="2.7.11.1" evidence="1"/>
<dbReference type="InterPro" id="IPR000719">
    <property type="entry name" value="Prot_kinase_dom"/>
</dbReference>
<dbReference type="PROSITE" id="PS50011">
    <property type="entry name" value="PROTEIN_KINASE_DOM"/>
    <property type="match status" value="1"/>
</dbReference>
<organism evidence="11 12">
    <name type="scientific">Tritrichomonas musculus</name>
    <dbReference type="NCBI Taxonomy" id="1915356"/>
    <lineage>
        <taxon>Eukaryota</taxon>
        <taxon>Metamonada</taxon>
        <taxon>Parabasalia</taxon>
        <taxon>Tritrichomonadida</taxon>
        <taxon>Tritrichomonadidae</taxon>
        <taxon>Tritrichomonas</taxon>
    </lineage>
</organism>
<evidence type="ECO:0000313" key="11">
    <source>
        <dbReference type="EMBL" id="KAK8900160.1"/>
    </source>
</evidence>
<keyword evidence="6" id="KW-0067">ATP-binding</keyword>
<evidence type="ECO:0000256" key="6">
    <source>
        <dbReference type="ARBA" id="ARBA00022840"/>
    </source>
</evidence>
<dbReference type="GO" id="GO:0016301">
    <property type="term" value="F:kinase activity"/>
    <property type="evidence" value="ECO:0007669"/>
    <property type="project" value="UniProtKB-KW"/>
</dbReference>
<dbReference type="Proteomes" id="UP001470230">
    <property type="component" value="Unassembled WGS sequence"/>
</dbReference>
<evidence type="ECO:0000313" key="12">
    <source>
        <dbReference type="Proteomes" id="UP001470230"/>
    </source>
</evidence>
<feature type="compositionally biased region" description="Low complexity" evidence="9">
    <location>
        <begin position="656"/>
        <end position="685"/>
    </location>
</feature>
<dbReference type="InterPro" id="IPR050236">
    <property type="entry name" value="Ser_Thr_kinase_AGC"/>
</dbReference>
<dbReference type="PANTHER" id="PTHR24356">
    <property type="entry name" value="SERINE/THREONINE-PROTEIN KINASE"/>
    <property type="match status" value="1"/>
</dbReference>
<accession>A0ABR2L9X3</accession>